<proteinExistence type="predicted"/>
<evidence type="ECO:0008006" key="3">
    <source>
        <dbReference type="Google" id="ProtNLM"/>
    </source>
</evidence>
<feature type="non-terminal residue" evidence="1">
    <location>
        <position position="1"/>
    </location>
</feature>
<keyword evidence="2" id="KW-1185">Reference proteome</keyword>
<name>A0ABN9C6M6_9NEOB</name>
<reference evidence="1" key="1">
    <citation type="submission" date="2023-05" db="EMBL/GenBank/DDBJ databases">
        <authorList>
            <person name="Stuckert A."/>
        </authorList>
    </citation>
    <scope>NUCLEOTIDE SEQUENCE</scope>
</reference>
<evidence type="ECO:0000313" key="2">
    <source>
        <dbReference type="Proteomes" id="UP001162483"/>
    </source>
</evidence>
<organism evidence="1 2">
    <name type="scientific">Staurois parvus</name>
    <dbReference type="NCBI Taxonomy" id="386267"/>
    <lineage>
        <taxon>Eukaryota</taxon>
        <taxon>Metazoa</taxon>
        <taxon>Chordata</taxon>
        <taxon>Craniata</taxon>
        <taxon>Vertebrata</taxon>
        <taxon>Euteleostomi</taxon>
        <taxon>Amphibia</taxon>
        <taxon>Batrachia</taxon>
        <taxon>Anura</taxon>
        <taxon>Neobatrachia</taxon>
        <taxon>Ranoidea</taxon>
        <taxon>Ranidae</taxon>
        <taxon>Staurois</taxon>
    </lineage>
</organism>
<dbReference type="EMBL" id="CATNWA010007824">
    <property type="protein sequence ID" value="CAI9554897.1"/>
    <property type="molecule type" value="Genomic_DNA"/>
</dbReference>
<dbReference type="Proteomes" id="UP001162483">
    <property type="component" value="Unassembled WGS sequence"/>
</dbReference>
<protein>
    <recommendedName>
        <fullName evidence="3">Agouti signaling protein</fullName>
    </recommendedName>
</protein>
<comment type="caution">
    <text evidence="1">The sequence shown here is derived from an EMBL/GenBank/DDBJ whole genome shotgun (WGS) entry which is preliminary data.</text>
</comment>
<accession>A0ABN9C6M6</accession>
<gene>
    <name evidence="1" type="ORF">SPARVUS_LOCUS4289519</name>
</gene>
<sequence length="67" mass="7452">PVGEREPRVKIPYVSFLHSLWNFLPPSESPVMDSIPKTFMPDGSPPCASRKCVVRNICICLCCSPCD</sequence>
<evidence type="ECO:0000313" key="1">
    <source>
        <dbReference type="EMBL" id="CAI9554897.1"/>
    </source>
</evidence>